<dbReference type="eggNOG" id="KOG1200">
    <property type="taxonomic scope" value="Eukaryota"/>
</dbReference>
<dbReference type="VEuPathDB" id="FungiDB:UREG_04640"/>
<sequence>MSSIFFSPSSSRNLHIVALRITQLGRFHLTPQWRISVLSSQSVLTEKRQIHSNAPRRPSNTLGRLENATCMVTGASSGIGFAIAQRMLLEGAGKVILVGRNSEHLQNALQRLEEAVPPKPMLEEPQTAAEAASRKETKDEADSVTKPSKWGNFSLKPKQLPPSAMVTVTDRISFMIGDVGSPSFWSGEMKKAMSDVDILVNAAGVSHSSLLPFAKDEAISEMLNTNLQGTIFACRAMTSRLLRRPTSSHSDISKCIINISSLHALKGGIGAATYASTKAGVIALTRAIAAEASTSRQGPKLRANVIVPGYIKTKMLDEIQN</sequence>
<dbReference type="KEGG" id="ure:UREG_04640"/>
<dbReference type="GO" id="GO:0048038">
    <property type="term" value="F:quinone binding"/>
    <property type="evidence" value="ECO:0007669"/>
    <property type="project" value="TreeGrafter"/>
</dbReference>
<dbReference type="InterPro" id="IPR036291">
    <property type="entry name" value="NAD(P)-bd_dom_sf"/>
</dbReference>
<proteinExistence type="inferred from homology"/>
<dbReference type="Gene3D" id="3.40.50.720">
    <property type="entry name" value="NAD(P)-binding Rossmann-like Domain"/>
    <property type="match status" value="1"/>
</dbReference>
<feature type="compositionally biased region" description="Basic and acidic residues" evidence="5">
    <location>
        <begin position="132"/>
        <end position="143"/>
    </location>
</feature>
<dbReference type="InterPro" id="IPR020904">
    <property type="entry name" value="Sc_DH/Rdtase_CS"/>
</dbReference>
<evidence type="ECO:0000256" key="4">
    <source>
        <dbReference type="RuleBase" id="RU000363"/>
    </source>
</evidence>
<evidence type="ECO:0000256" key="2">
    <source>
        <dbReference type="ARBA" id="ARBA00022857"/>
    </source>
</evidence>
<accession>C4JQ86</accession>
<name>C4JQ86_UNCRE</name>
<dbReference type="GO" id="GO:0006633">
    <property type="term" value="P:fatty acid biosynthetic process"/>
    <property type="evidence" value="ECO:0007669"/>
    <property type="project" value="TreeGrafter"/>
</dbReference>
<dbReference type="PANTHER" id="PTHR42760:SF133">
    <property type="entry name" value="3-OXOACYL-[ACYL-CARRIER-PROTEIN] REDUCTASE"/>
    <property type="match status" value="1"/>
</dbReference>
<dbReference type="GeneID" id="8440025"/>
<dbReference type="PRINTS" id="PR00080">
    <property type="entry name" value="SDRFAMILY"/>
</dbReference>
<dbReference type="SUPFAM" id="SSF51735">
    <property type="entry name" value="NAD(P)-binding Rossmann-fold domains"/>
    <property type="match status" value="1"/>
</dbReference>
<keyword evidence="3" id="KW-0560">Oxidoreductase</keyword>
<dbReference type="Pfam" id="PF00106">
    <property type="entry name" value="adh_short"/>
    <property type="match status" value="2"/>
</dbReference>
<organism evidence="6 7">
    <name type="scientific">Uncinocarpus reesii (strain UAMH 1704)</name>
    <dbReference type="NCBI Taxonomy" id="336963"/>
    <lineage>
        <taxon>Eukaryota</taxon>
        <taxon>Fungi</taxon>
        <taxon>Dikarya</taxon>
        <taxon>Ascomycota</taxon>
        <taxon>Pezizomycotina</taxon>
        <taxon>Eurotiomycetes</taxon>
        <taxon>Eurotiomycetidae</taxon>
        <taxon>Onygenales</taxon>
        <taxon>Onygenaceae</taxon>
        <taxon>Uncinocarpus</taxon>
    </lineage>
</organism>
<dbReference type="PROSITE" id="PS00061">
    <property type="entry name" value="ADH_SHORT"/>
    <property type="match status" value="1"/>
</dbReference>
<evidence type="ECO:0008006" key="8">
    <source>
        <dbReference type="Google" id="ProtNLM"/>
    </source>
</evidence>
<gene>
    <name evidence="6" type="ORF">UREG_04640</name>
</gene>
<dbReference type="EMBL" id="CH476616">
    <property type="protein sequence ID" value="EEP79794.1"/>
    <property type="molecule type" value="Genomic_DNA"/>
</dbReference>
<evidence type="ECO:0000256" key="1">
    <source>
        <dbReference type="ARBA" id="ARBA00006484"/>
    </source>
</evidence>
<keyword evidence="2" id="KW-0521">NADP</keyword>
<feature type="region of interest" description="Disordered" evidence="5">
    <location>
        <begin position="115"/>
        <end position="156"/>
    </location>
</feature>
<dbReference type="InterPro" id="IPR002347">
    <property type="entry name" value="SDR_fam"/>
</dbReference>
<evidence type="ECO:0000256" key="3">
    <source>
        <dbReference type="ARBA" id="ARBA00023002"/>
    </source>
</evidence>
<evidence type="ECO:0000313" key="7">
    <source>
        <dbReference type="Proteomes" id="UP000002058"/>
    </source>
</evidence>
<dbReference type="RefSeq" id="XP_002545123.1">
    <property type="nucleotide sequence ID" value="XM_002545077.1"/>
</dbReference>
<evidence type="ECO:0000256" key="5">
    <source>
        <dbReference type="SAM" id="MobiDB-lite"/>
    </source>
</evidence>
<dbReference type="OrthoDB" id="47007at2759"/>
<reference evidence="7" key="1">
    <citation type="journal article" date="2009" name="Genome Res.">
        <title>Comparative genomic analyses of the human fungal pathogens Coccidioides and their relatives.</title>
        <authorList>
            <person name="Sharpton T.J."/>
            <person name="Stajich J.E."/>
            <person name="Rounsley S.D."/>
            <person name="Gardner M.J."/>
            <person name="Wortman J.R."/>
            <person name="Jordar V.S."/>
            <person name="Maiti R."/>
            <person name="Kodira C.D."/>
            <person name="Neafsey D.E."/>
            <person name="Zeng Q."/>
            <person name="Hung C.-Y."/>
            <person name="McMahan C."/>
            <person name="Muszewska A."/>
            <person name="Grynberg M."/>
            <person name="Mandel M.A."/>
            <person name="Kellner E.M."/>
            <person name="Barker B.M."/>
            <person name="Galgiani J.N."/>
            <person name="Orbach M.J."/>
            <person name="Kirkland T.N."/>
            <person name="Cole G.T."/>
            <person name="Henn M.R."/>
            <person name="Birren B.W."/>
            <person name="Taylor J.W."/>
        </authorList>
    </citation>
    <scope>NUCLEOTIDE SEQUENCE [LARGE SCALE GENOMIC DNA]</scope>
    <source>
        <strain evidence="7">UAMH 1704</strain>
    </source>
</reference>
<dbReference type="InParanoid" id="C4JQ86"/>
<dbReference type="HOGENOM" id="CLU_010194_1_3_1"/>
<comment type="similarity">
    <text evidence="1 4">Belongs to the short-chain dehydrogenases/reductases (SDR) family.</text>
</comment>
<dbReference type="STRING" id="336963.C4JQ86"/>
<protein>
    <recommendedName>
        <fullName evidence="8">3-oxoacyl-[acyl-carrier-protein] reductase</fullName>
    </recommendedName>
</protein>
<dbReference type="PANTHER" id="PTHR42760">
    <property type="entry name" value="SHORT-CHAIN DEHYDROGENASES/REDUCTASES FAMILY MEMBER"/>
    <property type="match status" value="1"/>
</dbReference>
<dbReference type="CDD" id="cd05233">
    <property type="entry name" value="SDR_c"/>
    <property type="match status" value="1"/>
</dbReference>
<dbReference type="AlphaFoldDB" id="C4JQ86"/>
<evidence type="ECO:0000313" key="6">
    <source>
        <dbReference type="EMBL" id="EEP79794.1"/>
    </source>
</evidence>
<dbReference type="PRINTS" id="PR00081">
    <property type="entry name" value="GDHRDH"/>
</dbReference>
<keyword evidence="7" id="KW-1185">Reference proteome</keyword>
<dbReference type="Proteomes" id="UP000002058">
    <property type="component" value="Unassembled WGS sequence"/>
</dbReference>
<dbReference type="GO" id="GO:0016616">
    <property type="term" value="F:oxidoreductase activity, acting on the CH-OH group of donors, NAD or NADP as acceptor"/>
    <property type="evidence" value="ECO:0007669"/>
    <property type="project" value="TreeGrafter"/>
</dbReference>